<accession>D2B275</accession>
<dbReference type="GO" id="GO:0050660">
    <property type="term" value="F:flavin adenine dinucleotide binding"/>
    <property type="evidence" value="ECO:0007669"/>
    <property type="project" value="TreeGrafter"/>
</dbReference>
<dbReference type="SUPFAM" id="SSF51905">
    <property type="entry name" value="FAD/NAD(P)-binding domain"/>
    <property type="match status" value="1"/>
</dbReference>
<evidence type="ECO:0000313" key="17">
    <source>
        <dbReference type="Proteomes" id="UP000002029"/>
    </source>
</evidence>
<feature type="domain" description="Fumarate reductase/succinate dehydrogenase flavoprotein-like C-terminal" evidence="15">
    <location>
        <begin position="509"/>
        <end position="641"/>
    </location>
</feature>
<evidence type="ECO:0000313" key="16">
    <source>
        <dbReference type="EMBL" id="ACZ91101.1"/>
    </source>
</evidence>
<dbReference type="OrthoDB" id="9805351at2"/>
<gene>
    <name evidence="16" type="ordered locus">Sros_8457</name>
</gene>
<dbReference type="GO" id="GO:0008177">
    <property type="term" value="F:succinate dehydrogenase (quinone) activity"/>
    <property type="evidence" value="ECO:0007669"/>
    <property type="project" value="UniProtKB-EC"/>
</dbReference>
<dbReference type="Pfam" id="PF02910">
    <property type="entry name" value="Succ_DH_flav_C"/>
    <property type="match status" value="1"/>
</dbReference>
<dbReference type="FunFam" id="3.50.50.60:FF:000009">
    <property type="entry name" value="Succinate dehydrogenase flavoprotein subunit"/>
    <property type="match status" value="1"/>
</dbReference>
<dbReference type="PANTHER" id="PTHR11632">
    <property type="entry name" value="SUCCINATE DEHYDROGENASE 2 FLAVOPROTEIN SUBUNIT"/>
    <property type="match status" value="1"/>
</dbReference>
<dbReference type="Gene3D" id="3.90.700.10">
    <property type="entry name" value="Succinate dehydrogenase/fumarate reductase flavoprotein, catalytic domain"/>
    <property type="match status" value="1"/>
</dbReference>
<evidence type="ECO:0000259" key="14">
    <source>
        <dbReference type="Pfam" id="PF00890"/>
    </source>
</evidence>
<dbReference type="RefSeq" id="WP_012894830.1">
    <property type="nucleotide sequence ID" value="NC_013595.1"/>
</dbReference>
<comment type="catalytic activity">
    <reaction evidence="12">
        <text>a quinone + succinate = fumarate + a quinol</text>
        <dbReference type="Rhea" id="RHEA:40523"/>
        <dbReference type="ChEBI" id="CHEBI:24646"/>
        <dbReference type="ChEBI" id="CHEBI:29806"/>
        <dbReference type="ChEBI" id="CHEBI:30031"/>
        <dbReference type="ChEBI" id="CHEBI:132124"/>
        <dbReference type="EC" id="1.3.5.1"/>
    </reaction>
</comment>
<keyword evidence="5" id="KW-0813">Transport</keyword>
<dbReference type="Pfam" id="PF00890">
    <property type="entry name" value="FAD_binding_2"/>
    <property type="match status" value="1"/>
</dbReference>
<evidence type="ECO:0000256" key="12">
    <source>
        <dbReference type="ARBA" id="ARBA00049220"/>
    </source>
</evidence>
<dbReference type="PANTHER" id="PTHR11632:SF53">
    <property type="entry name" value="SUCCINATE DEHYDROGENASE FLAVOPROTEIN SUBUNIT"/>
    <property type="match status" value="1"/>
</dbReference>
<keyword evidence="9" id="KW-0249">Electron transport</keyword>
<evidence type="ECO:0000256" key="1">
    <source>
        <dbReference type="ARBA" id="ARBA00001974"/>
    </source>
</evidence>
<protein>
    <recommendedName>
        <fullName evidence="4">succinate dehydrogenase</fullName>
        <ecNumber evidence="4">1.3.5.1</ecNumber>
    </recommendedName>
</protein>
<dbReference type="FunFam" id="1.20.58.100:FF:000003">
    <property type="entry name" value="Succinate dehydrogenase flavoprotein subunit"/>
    <property type="match status" value="1"/>
</dbReference>
<dbReference type="EMBL" id="CP001814">
    <property type="protein sequence ID" value="ACZ91101.1"/>
    <property type="molecule type" value="Genomic_DNA"/>
</dbReference>
<dbReference type="InterPro" id="IPR015939">
    <property type="entry name" value="Fum_Rdtase/Succ_DH_flav-like_C"/>
</dbReference>
<evidence type="ECO:0000256" key="3">
    <source>
        <dbReference type="ARBA" id="ARBA00008040"/>
    </source>
</evidence>
<keyword evidence="8" id="KW-0274">FAD</keyword>
<evidence type="ECO:0000256" key="11">
    <source>
        <dbReference type="ARBA" id="ARBA00023136"/>
    </source>
</evidence>
<sequence length="642" mass="71287">MTTKYTEGAPIRDTKAPEGPIEDRWEKRKFSAKLVNPANKRKLNVIVIGTGLAGGSAAATLGELGYNVKSFCYQDSPRRAHSIAAQGGINAAKNYRGDGDSIYRLFYDTVKGGDFRARESNVYRLAQVSVNIIDQAVAQGVPFAREYGGLLDTRSFGGAQVSRTFYARGQTGQQLLLGAYQALERQIAAGTVEMHTRHEMLDLIISDGRARGVIVRDMVTGEIERHLADAVVLASGGYGNVFFLSTNAKGCNTTAIWRAHRRGAMFANPCYTQIHPTCIPVSGDYQSKLTLMSESLRNDGRVWVPVKAGDDRPVSQIPEDERDYYLERIYPAFGNLVPRDIASRAAKNVCDEGRGVGPGGLGVYLDFADAIRRLGRDAVEKKYGNLFEMYERITGEDPYTQPMRIYPAVHYTMGGLWVDYDLQSTIPGLFVIGEANFSDHGANRLGASALMQGLADGYFVLPTTIGDYLANGPYGEVDEEAVAEAEIAVREKINRLLSNNGDRTADSYHRELGKLMWDYCGMERTEESLRKALERIPELREEFWKNVKVSGEADELNQALERAGRVADFFDLAELMCIDALHRTESCGGHFRAESQDADGEALRDDDNFAYVAAWEYGEQGPVLHKEDLDYEYVKMSQRSYK</sequence>
<evidence type="ECO:0000256" key="13">
    <source>
        <dbReference type="PIRSR" id="PIRSR630664-50"/>
    </source>
</evidence>
<dbReference type="Gene3D" id="1.20.58.100">
    <property type="entry name" value="Fumarate reductase/succinate dehydrogenase flavoprotein-like, C-terminal domain"/>
    <property type="match status" value="1"/>
</dbReference>
<keyword evidence="10" id="KW-0560">Oxidoreductase</keyword>
<evidence type="ECO:0000256" key="4">
    <source>
        <dbReference type="ARBA" id="ARBA00012792"/>
    </source>
</evidence>
<dbReference type="InterPro" id="IPR036188">
    <property type="entry name" value="FAD/NAD-bd_sf"/>
</dbReference>
<dbReference type="SUPFAM" id="SSF46977">
    <property type="entry name" value="Succinate dehydrogenase/fumarate reductase flavoprotein C-terminal domain"/>
    <property type="match status" value="1"/>
</dbReference>
<evidence type="ECO:0000259" key="15">
    <source>
        <dbReference type="Pfam" id="PF02910"/>
    </source>
</evidence>
<keyword evidence="17" id="KW-1185">Reference proteome</keyword>
<comment type="similarity">
    <text evidence="3">Belongs to the FAD-dependent oxidoreductase 2 family. FRD/SDH subfamily.</text>
</comment>
<dbReference type="eggNOG" id="COG1053">
    <property type="taxonomic scope" value="Bacteria"/>
</dbReference>
<comment type="subcellular location">
    <subcellularLocation>
        <location evidence="2">Cell membrane</location>
        <topology evidence="2">Peripheral membrane protein</topology>
        <orientation evidence="2">Cytoplasmic side</orientation>
    </subcellularLocation>
</comment>
<dbReference type="NCBIfam" id="NF005749">
    <property type="entry name" value="PRK07573.1"/>
    <property type="match status" value="1"/>
</dbReference>
<dbReference type="SUPFAM" id="SSF56425">
    <property type="entry name" value="Succinate dehydrogenase/fumarate reductase flavoprotein, catalytic domain"/>
    <property type="match status" value="1"/>
</dbReference>
<dbReference type="GO" id="GO:0005886">
    <property type="term" value="C:plasma membrane"/>
    <property type="evidence" value="ECO:0007669"/>
    <property type="project" value="UniProtKB-SubCell"/>
</dbReference>
<keyword evidence="6" id="KW-1003">Cell membrane</keyword>
<proteinExistence type="inferred from homology"/>
<dbReference type="FunFam" id="3.90.700.10:FF:000006">
    <property type="entry name" value="Succinate dehydrogenase flavoprotein subunit"/>
    <property type="match status" value="1"/>
</dbReference>
<dbReference type="GO" id="GO:0033765">
    <property type="term" value="F:steroid dehydrogenase activity, acting on the CH-CH group of donors"/>
    <property type="evidence" value="ECO:0007669"/>
    <property type="project" value="UniProtKB-ARBA"/>
</dbReference>
<dbReference type="Proteomes" id="UP000002029">
    <property type="component" value="Chromosome"/>
</dbReference>
<keyword evidence="7" id="KW-0285">Flavoprotein</keyword>
<keyword evidence="11" id="KW-0472">Membrane</keyword>
<evidence type="ECO:0000256" key="10">
    <source>
        <dbReference type="ARBA" id="ARBA00023002"/>
    </source>
</evidence>
<dbReference type="GO" id="GO:0009061">
    <property type="term" value="P:anaerobic respiration"/>
    <property type="evidence" value="ECO:0007669"/>
    <property type="project" value="TreeGrafter"/>
</dbReference>
<evidence type="ECO:0000256" key="8">
    <source>
        <dbReference type="ARBA" id="ARBA00022827"/>
    </source>
</evidence>
<dbReference type="InterPro" id="IPR027477">
    <property type="entry name" value="Succ_DH/fumarate_Rdtase_cat_sf"/>
</dbReference>
<dbReference type="KEGG" id="sro:Sros_8457"/>
<evidence type="ECO:0000256" key="6">
    <source>
        <dbReference type="ARBA" id="ARBA00022475"/>
    </source>
</evidence>
<dbReference type="AlphaFoldDB" id="D2B275"/>
<dbReference type="NCBIfam" id="TIGR01811">
    <property type="entry name" value="sdhA_Bsu"/>
    <property type="match status" value="1"/>
</dbReference>
<dbReference type="InterPro" id="IPR030664">
    <property type="entry name" value="SdhA/FrdA/AprA"/>
</dbReference>
<feature type="domain" description="FAD-dependent oxidoreductase 2 FAD-binding" evidence="14">
    <location>
        <begin position="45"/>
        <end position="450"/>
    </location>
</feature>
<dbReference type="GO" id="GO:0009055">
    <property type="term" value="F:electron transfer activity"/>
    <property type="evidence" value="ECO:0007669"/>
    <property type="project" value="TreeGrafter"/>
</dbReference>
<dbReference type="EC" id="1.3.5.1" evidence="4"/>
<dbReference type="STRING" id="479432.Sros_8457"/>
<dbReference type="InterPro" id="IPR003953">
    <property type="entry name" value="FAD-dep_OxRdtase_2_FAD-bd"/>
</dbReference>
<comment type="cofactor">
    <cofactor evidence="1">
        <name>FAD</name>
        <dbReference type="ChEBI" id="CHEBI:57692"/>
    </cofactor>
</comment>
<organism evidence="16 17">
    <name type="scientific">Streptosporangium roseum (strain ATCC 12428 / DSM 43021 / JCM 3005 / KCTC 9067 / NCIMB 10171 / NRRL 2505 / NI 9100)</name>
    <dbReference type="NCBI Taxonomy" id="479432"/>
    <lineage>
        <taxon>Bacteria</taxon>
        <taxon>Bacillati</taxon>
        <taxon>Actinomycetota</taxon>
        <taxon>Actinomycetes</taxon>
        <taxon>Streptosporangiales</taxon>
        <taxon>Streptosporangiaceae</taxon>
        <taxon>Streptosporangium</taxon>
    </lineage>
</organism>
<dbReference type="InterPro" id="IPR037099">
    <property type="entry name" value="Fum_R/Succ_DH_flav-like_C_sf"/>
</dbReference>
<evidence type="ECO:0000256" key="9">
    <source>
        <dbReference type="ARBA" id="ARBA00022982"/>
    </source>
</evidence>
<feature type="active site" description="Proton acceptor" evidence="13">
    <location>
        <position position="339"/>
    </location>
</feature>
<evidence type="ECO:0000256" key="5">
    <source>
        <dbReference type="ARBA" id="ARBA00022448"/>
    </source>
</evidence>
<evidence type="ECO:0000256" key="7">
    <source>
        <dbReference type="ARBA" id="ARBA00022630"/>
    </source>
</evidence>
<dbReference type="HOGENOM" id="CLU_014312_7_0_11"/>
<dbReference type="InterPro" id="IPR011280">
    <property type="entry name" value="Succ_DH/Fum_Rdt_flav_su"/>
</dbReference>
<dbReference type="Gene3D" id="3.50.50.60">
    <property type="entry name" value="FAD/NAD(P)-binding domain"/>
    <property type="match status" value="1"/>
</dbReference>
<reference evidence="16 17" key="1">
    <citation type="journal article" date="2010" name="Stand. Genomic Sci.">
        <title>Complete genome sequence of Streptosporangium roseum type strain (NI 9100).</title>
        <authorList>
            <person name="Nolan M."/>
            <person name="Sikorski J."/>
            <person name="Jando M."/>
            <person name="Lucas S."/>
            <person name="Lapidus A."/>
            <person name="Glavina Del Rio T."/>
            <person name="Chen F."/>
            <person name="Tice H."/>
            <person name="Pitluck S."/>
            <person name="Cheng J.F."/>
            <person name="Chertkov O."/>
            <person name="Sims D."/>
            <person name="Meincke L."/>
            <person name="Brettin T."/>
            <person name="Han C."/>
            <person name="Detter J.C."/>
            <person name="Bruce D."/>
            <person name="Goodwin L."/>
            <person name="Land M."/>
            <person name="Hauser L."/>
            <person name="Chang Y.J."/>
            <person name="Jeffries C.D."/>
            <person name="Ivanova N."/>
            <person name="Mavromatis K."/>
            <person name="Mikhailova N."/>
            <person name="Chen A."/>
            <person name="Palaniappan K."/>
            <person name="Chain P."/>
            <person name="Rohde M."/>
            <person name="Goker M."/>
            <person name="Bristow J."/>
            <person name="Eisen J.A."/>
            <person name="Markowitz V."/>
            <person name="Hugenholtz P."/>
            <person name="Kyrpides N.C."/>
            <person name="Klenk H.P."/>
        </authorList>
    </citation>
    <scope>NUCLEOTIDE SEQUENCE [LARGE SCALE GENOMIC DNA]</scope>
    <source>
        <strain evidence="17">ATCC 12428 / DSM 43021 / JCM 3005 / NI 9100</strain>
    </source>
</reference>
<dbReference type="PRINTS" id="PR00368">
    <property type="entry name" value="FADPNR"/>
</dbReference>
<name>D2B275_STRRD</name>
<evidence type="ECO:0000256" key="2">
    <source>
        <dbReference type="ARBA" id="ARBA00004413"/>
    </source>
</evidence>